<evidence type="ECO:0000313" key="11">
    <source>
        <dbReference type="EMBL" id="XCI29340.1"/>
    </source>
</evidence>
<evidence type="ECO:0000256" key="6">
    <source>
        <dbReference type="ARBA" id="ARBA00022898"/>
    </source>
</evidence>
<dbReference type="SUPFAM" id="SSF53383">
    <property type="entry name" value="PLP-dependent transferases"/>
    <property type="match status" value="1"/>
</dbReference>
<keyword evidence="7 11" id="KW-0456">Lyase</keyword>
<dbReference type="Pfam" id="PF00155">
    <property type="entry name" value="Aminotran_1_2"/>
    <property type="match status" value="1"/>
</dbReference>
<dbReference type="CDD" id="cd00609">
    <property type="entry name" value="AAT_like"/>
    <property type="match status" value="1"/>
</dbReference>
<gene>
    <name evidence="11" type="primary">cobD</name>
    <name evidence="11" type="ORF">PRVXH_000658</name>
</gene>
<dbReference type="EMBL" id="CP159485">
    <property type="protein sequence ID" value="XCI29340.1"/>
    <property type="molecule type" value="Genomic_DNA"/>
</dbReference>
<comment type="cofactor">
    <cofactor evidence="1">
        <name>pyridoxal 5'-phosphate</name>
        <dbReference type="ChEBI" id="CHEBI:597326"/>
    </cofactor>
</comment>
<evidence type="ECO:0000256" key="4">
    <source>
        <dbReference type="ARBA" id="ARBA00012285"/>
    </source>
</evidence>
<evidence type="ECO:0000256" key="3">
    <source>
        <dbReference type="ARBA" id="ARBA00004953"/>
    </source>
</evidence>
<dbReference type="PANTHER" id="PTHR42885:SF1">
    <property type="entry name" value="THREONINE-PHOSPHATE DECARBOXYLASE"/>
    <property type="match status" value="1"/>
</dbReference>
<evidence type="ECO:0000256" key="9">
    <source>
        <dbReference type="ARBA" id="ARBA00048531"/>
    </source>
</evidence>
<protein>
    <recommendedName>
        <fullName evidence="4">threonine-phosphate decarboxylase</fullName>
        <ecNumber evidence="4">4.1.1.81</ecNumber>
    </recommendedName>
    <alternativeName>
        <fullName evidence="8">L-threonine-O-3-phosphate decarboxylase</fullName>
    </alternativeName>
</protein>
<comment type="function">
    <text evidence="2">Decarboxylates L-threonine-O-3-phosphate to yield (R)-1-amino-2-propanol O-2-phosphate, the precursor for the linkage between the nucleotide loop and the corrin ring in cobalamin.</text>
</comment>
<reference evidence="11" key="2">
    <citation type="submission" date="2024-06" db="EMBL/GenBank/DDBJ databases">
        <authorList>
            <person name="Petrova K.O."/>
            <person name="Toshchakov S.V."/>
            <person name="Boltjanskaja Y.V."/>
            <person name="Kevbrin V.V."/>
        </authorList>
    </citation>
    <scope>NUCLEOTIDE SEQUENCE</scope>
    <source>
        <strain evidence="11">Z-710</strain>
    </source>
</reference>
<dbReference type="InterPro" id="IPR015424">
    <property type="entry name" value="PyrdxlP-dep_Trfase"/>
</dbReference>
<proteinExistence type="predicted"/>
<dbReference type="GO" id="GO:0048472">
    <property type="term" value="F:threonine-phosphate decarboxylase activity"/>
    <property type="evidence" value="ECO:0007669"/>
    <property type="project" value="UniProtKB-EC"/>
</dbReference>
<evidence type="ECO:0000256" key="1">
    <source>
        <dbReference type="ARBA" id="ARBA00001933"/>
    </source>
</evidence>
<dbReference type="Gene3D" id="3.90.1150.10">
    <property type="entry name" value="Aspartate Aminotransferase, domain 1"/>
    <property type="match status" value="1"/>
</dbReference>
<dbReference type="PANTHER" id="PTHR42885">
    <property type="entry name" value="HISTIDINOL-PHOSPHATE AMINOTRANSFERASE-RELATED"/>
    <property type="match status" value="1"/>
</dbReference>
<keyword evidence="5" id="KW-0169">Cobalamin biosynthesis</keyword>
<organism evidence="11">
    <name type="scientific">Proteinivorax hydrogeniformans</name>
    <dbReference type="NCBI Taxonomy" id="1826727"/>
    <lineage>
        <taxon>Bacteria</taxon>
        <taxon>Bacillati</taxon>
        <taxon>Bacillota</taxon>
        <taxon>Clostridia</taxon>
        <taxon>Eubacteriales</taxon>
        <taxon>Proteinivoracaceae</taxon>
        <taxon>Proteinivorax</taxon>
    </lineage>
</organism>
<dbReference type="NCBIfam" id="TIGR01140">
    <property type="entry name" value="L_thr_O3P_dcar"/>
    <property type="match status" value="1"/>
</dbReference>
<dbReference type="EC" id="4.1.1.81" evidence="4"/>
<dbReference type="AlphaFoldDB" id="A0AAU8HVD6"/>
<evidence type="ECO:0000256" key="7">
    <source>
        <dbReference type="ARBA" id="ARBA00023239"/>
    </source>
</evidence>
<dbReference type="InterPro" id="IPR004839">
    <property type="entry name" value="Aminotransferase_I/II_large"/>
</dbReference>
<reference evidence="11" key="1">
    <citation type="journal article" date="2018" name="Antonie Van Leeuwenhoek">
        <title>Proteinivorax hydrogeniformans sp. nov., an anaerobic, haloalkaliphilic bacterium fermenting proteinaceous compounds with high hydrogen production.</title>
        <authorList>
            <person name="Boltyanskaya Y."/>
            <person name="Detkova E."/>
            <person name="Pimenov N."/>
            <person name="Kevbrin V."/>
        </authorList>
    </citation>
    <scope>NUCLEOTIDE SEQUENCE</scope>
    <source>
        <strain evidence="11">Z-710</strain>
    </source>
</reference>
<dbReference type="GO" id="GO:0009236">
    <property type="term" value="P:cobalamin biosynthetic process"/>
    <property type="evidence" value="ECO:0007669"/>
    <property type="project" value="UniProtKB-KW"/>
</dbReference>
<comment type="pathway">
    <text evidence="3">Cofactor biosynthesis; adenosylcobalamin biosynthesis.</text>
</comment>
<evidence type="ECO:0000259" key="10">
    <source>
        <dbReference type="Pfam" id="PF00155"/>
    </source>
</evidence>
<name>A0AAU8HVD6_9FIRM</name>
<evidence type="ECO:0000256" key="8">
    <source>
        <dbReference type="ARBA" id="ARBA00029996"/>
    </source>
</evidence>
<accession>A0AAU8HVD6</accession>
<comment type="catalytic activity">
    <reaction evidence="9">
        <text>O-phospho-L-threonine + H(+) = (R)-1-aminopropan-2-yl phosphate + CO2</text>
        <dbReference type="Rhea" id="RHEA:11492"/>
        <dbReference type="ChEBI" id="CHEBI:15378"/>
        <dbReference type="ChEBI" id="CHEBI:16526"/>
        <dbReference type="ChEBI" id="CHEBI:58563"/>
        <dbReference type="ChEBI" id="CHEBI:58675"/>
        <dbReference type="EC" id="4.1.1.81"/>
    </reaction>
</comment>
<dbReference type="InterPro" id="IPR015422">
    <property type="entry name" value="PyrdxlP-dep_Trfase_small"/>
</dbReference>
<evidence type="ECO:0000256" key="5">
    <source>
        <dbReference type="ARBA" id="ARBA00022573"/>
    </source>
</evidence>
<dbReference type="Gene3D" id="3.40.640.10">
    <property type="entry name" value="Type I PLP-dependent aspartate aminotransferase-like (Major domain)"/>
    <property type="match status" value="1"/>
</dbReference>
<dbReference type="InterPro" id="IPR015421">
    <property type="entry name" value="PyrdxlP-dep_Trfase_major"/>
</dbReference>
<evidence type="ECO:0000256" key="2">
    <source>
        <dbReference type="ARBA" id="ARBA00003444"/>
    </source>
</evidence>
<sequence>MNLHGGDIYKYKDKNLIDFSSNINPLGVPKSFKCKLKAQIDNFTKYPDIRYQELRATIGEYLDVPCNDIVVGNGAVEIIYKSVSALDVDQIIIGTPTFSEYKRAADIAQKPCKEVEVFTEDKNVGFENLYNHISHNSLVVLCNPNNPTGTLIDVETISRLAQKLHDKNSWLLLDEAFIEFTAEYPFNSMTSRLNKFNNLIIVRAATKYFGIPGVRLGYGLINNKEMVKRIKEQMEPWSVNTAAAIAGTTIFKDQEYIKKTRKWINDERGFLFKQLKRIDNLTPIPTQANFILIKSNVLDAWQLQERLLAKNILIRTPEGFTGLSNNDFRVAIKDRNSNKKLVAALKEILM</sequence>
<dbReference type="GO" id="GO:0030170">
    <property type="term" value="F:pyridoxal phosphate binding"/>
    <property type="evidence" value="ECO:0007669"/>
    <property type="project" value="InterPro"/>
</dbReference>
<keyword evidence="6" id="KW-0663">Pyridoxal phosphate</keyword>
<feature type="domain" description="Aminotransferase class I/classII large" evidence="10">
    <location>
        <begin position="15"/>
        <end position="345"/>
    </location>
</feature>
<dbReference type="InterPro" id="IPR005860">
    <property type="entry name" value="CobD"/>
</dbReference>